<accession>A0AAV4DY82</accession>
<organism evidence="1 2">
    <name type="scientific">Plakobranchus ocellatus</name>
    <dbReference type="NCBI Taxonomy" id="259542"/>
    <lineage>
        <taxon>Eukaryota</taxon>
        <taxon>Metazoa</taxon>
        <taxon>Spiralia</taxon>
        <taxon>Lophotrochozoa</taxon>
        <taxon>Mollusca</taxon>
        <taxon>Gastropoda</taxon>
        <taxon>Heterobranchia</taxon>
        <taxon>Euthyneura</taxon>
        <taxon>Panpulmonata</taxon>
        <taxon>Sacoglossa</taxon>
        <taxon>Placobranchoidea</taxon>
        <taxon>Plakobranchidae</taxon>
        <taxon>Plakobranchus</taxon>
    </lineage>
</organism>
<dbReference type="Proteomes" id="UP000735302">
    <property type="component" value="Unassembled WGS sequence"/>
</dbReference>
<protein>
    <submittedName>
        <fullName evidence="1">Uncharacterized protein</fullName>
    </submittedName>
</protein>
<comment type="caution">
    <text evidence="1">The sequence shown here is derived from an EMBL/GenBank/DDBJ whole genome shotgun (WGS) entry which is preliminary data.</text>
</comment>
<gene>
    <name evidence="1" type="ORF">PoB_007547000</name>
</gene>
<keyword evidence="2" id="KW-1185">Reference proteome</keyword>
<proteinExistence type="predicted"/>
<name>A0AAV4DY82_9GAST</name>
<dbReference type="EMBL" id="BLXT01008455">
    <property type="protein sequence ID" value="GFO48965.1"/>
    <property type="molecule type" value="Genomic_DNA"/>
</dbReference>
<sequence>MTSIMASLMQGSYSELGFSLRFDCTRNLVGVETAPLHFAIESVKLMFSCCSFSWPLLWRLATVKLDQFVSVQAMCLVLHVLQADAGVIAGADAFAVAITVDDAGADAFAVAITVDGAGADAFAVAITVDDAGADAFAVAITVHDAGADAVAIAITADDAGADAFAIAITVDDAGADAVAIAITVDDAGADAVADAADYYSIRSL</sequence>
<dbReference type="AlphaFoldDB" id="A0AAV4DY82"/>
<reference evidence="1 2" key="1">
    <citation type="journal article" date="2021" name="Elife">
        <title>Chloroplast acquisition without the gene transfer in kleptoplastic sea slugs, Plakobranchus ocellatus.</title>
        <authorList>
            <person name="Maeda T."/>
            <person name="Takahashi S."/>
            <person name="Yoshida T."/>
            <person name="Shimamura S."/>
            <person name="Takaki Y."/>
            <person name="Nagai Y."/>
            <person name="Toyoda A."/>
            <person name="Suzuki Y."/>
            <person name="Arimoto A."/>
            <person name="Ishii H."/>
            <person name="Satoh N."/>
            <person name="Nishiyama T."/>
            <person name="Hasebe M."/>
            <person name="Maruyama T."/>
            <person name="Minagawa J."/>
            <person name="Obokata J."/>
            <person name="Shigenobu S."/>
        </authorList>
    </citation>
    <scope>NUCLEOTIDE SEQUENCE [LARGE SCALE GENOMIC DNA]</scope>
</reference>
<evidence type="ECO:0000313" key="2">
    <source>
        <dbReference type="Proteomes" id="UP000735302"/>
    </source>
</evidence>
<evidence type="ECO:0000313" key="1">
    <source>
        <dbReference type="EMBL" id="GFO48965.1"/>
    </source>
</evidence>